<dbReference type="AlphaFoldDB" id="Q9RW17"/>
<accession>Q9RW17</accession>
<dbReference type="EMBL" id="AE000513">
    <property type="protein sequence ID" value="AAF10436.1"/>
    <property type="molecule type" value="Genomic_DNA"/>
</dbReference>
<reference evidence="2 3" key="1">
    <citation type="journal article" date="1999" name="Science">
        <title>Genome sequence of the radioresistant bacterium Deinococcus radiodurans R1.</title>
        <authorList>
            <person name="White O."/>
            <person name="Eisen J.A."/>
            <person name="Heidelberg J.F."/>
            <person name="Hickey E.K."/>
            <person name="Peterson J.D."/>
            <person name="Dodson R.J."/>
            <person name="Haft D.H."/>
            <person name="Gwinn M.L."/>
            <person name="Nelson W.C."/>
            <person name="Richardson D.L."/>
            <person name="Moffat K.S."/>
            <person name="Qin H."/>
            <person name="Jiang L."/>
            <person name="Pamphile W."/>
            <person name="Crosby M."/>
            <person name="Shen M."/>
            <person name="Vamathevan J.J."/>
            <person name="Lam P."/>
            <person name="McDonald L."/>
            <person name="Utterback T."/>
            <person name="Zalewski C."/>
            <person name="Makarova K.S."/>
            <person name="Aravind L."/>
            <person name="Daly M.J."/>
            <person name="Minton K.W."/>
            <person name="Fleischmann R.D."/>
            <person name="Ketchum K.A."/>
            <person name="Nelson K.E."/>
            <person name="Salzberg S."/>
            <person name="Smith H.O."/>
            <person name="Venter J.C."/>
            <person name="Fraser C.M."/>
        </authorList>
    </citation>
    <scope>NUCLEOTIDE SEQUENCE [LARGE SCALE GENOMIC DNA]</scope>
    <source>
        <strain evidence="3">ATCC 13939 / DSM 20539 / JCM 16871 / LMG 4051 / NBRC 15346 / NCIMB 9279 / R1 / VKM B-1422</strain>
    </source>
</reference>
<name>Q9RW17_DEIRA</name>
<keyword evidence="3" id="KW-1185">Reference proteome</keyword>
<feature type="region of interest" description="Disordered" evidence="1">
    <location>
        <begin position="115"/>
        <end position="134"/>
    </location>
</feature>
<dbReference type="KEGG" id="dra:DR_0852"/>
<gene>
    <name evidence="2" type="ordered locus">DR_0852</name>
</gene>
<feature type="compositionally biased region" description="Basic residues" evidence="1">
    <location>
        <begin position="123"/>
        <end position="134"/>
    </location>
</feature>
<dbReference type="InParanoid" id="Q9RW17"/>
<dbReference type="Proteomes" id="UP000002524">
    <property type="component" value="Chromosome 1"/>
</dbReference>
<dbReference type="STRING" id="243230.DR_0852"/>
<protein>
    <submittedName>
        <fullName evidence="2">Uncharacterized protein</fullName>
    </submittedName>
</protein>
<dbReference type="EnsemblBacteria" id="AAF10436">
    <property type="protein sequence ID" value="AAF10436"/>
    <property type="gene ID" value="DR_0852"/>
</dbReference>
<proteinExistence type="predicted"/>
<dbReference type="HOGENOM" id="CLU_1892780_0_0_0"/>
<evidence type="ECO:0000256" key="1">
    <source>
        <dbReference type="SAM" id="MobiDB-lite"/>
    </source>
</evidence>
<dbReference type="PIR" id="B75468">
    <property type="entry name" value="B75468"/>
</dbReference>
<evidence type="ECO:0000313" key="3">
    <source>
        <dbReference type="Proteomes" id="UP000002524"/>
    </source>
</evidence>
<dbReference type="PaxDb" id="243230-DR_0852"/>
<organism evidence="2 3">
    <name type="scientific">Deinococcus radiodurans (strain ATCC 13939 / DSM 20539 / JCM 16871 / CCUG 27074 / LMG 4051 / NBRC 15346 / NCIMB 9279 / VKM B-1422 / R1)</name>
    <dbReference type="NCBI Taxonomy" id="243230"/>
    <lineage>
        <taxon>Bacteria</taxon>
        <taxon>Thermotogati</taxon>
        <taxon>Deinococcota</taxon>
        <taxon>Deinococci</taxon>
        <taxon>Deinococcales</taxon>
        <taxon>Deinococcaceae</taxon>
        <taxon>Deinococcus</taxon>
    </lineage>
</organism>
<evidence type="ECO:0000313" key="2">
    <source>
        <dbReference type="EMBL" id="AAF10436.1"/>
    </source>
</evidence>
<sequence length="134" mass="14317">MELRPARTCPLVSAGPTIKQWDTHVDARWTDLWTAVRLRPPPPLWPLPTRQGFLYTHACLLVGMAESVDAFDLKSTEATRAGSSPVPGTNKKAPAAAGAFSSVLAVRAEVTLPSAVAHGGGSGRRRAASRARRH</sequence>